<dbReference type="SUPFAM" id="SSF47090">
    <property type="entry name" value="PGBD-like"/>
    <property type="match status" value="1"/>
</dbReference>
<dbReference type="PANTHER" id="PTHR43628:SF1">
    <property type="entry name" value="CHITIN SYNTHASE REGULATORY FACTOR 2-RELATED"/>
    <property type="match status" value="1"/>
</dbReference>
<dbReference type="Pfam" id="PF08238">
    <property type="entry name" value="Sel1"/>
    <property type="match status" value="4"/>
</dbReference>
<gene>
    <name evidence="3" type="ORF">E2A64_03490</name>
</gene>
<dbReference type="Pfam" id="PF01471">
    <property type="entry name" value="PG_binding_1"/>
    <property type="match status" value="1"/>
</dbReference>
<keyword evidence="4" id="KW-1185">Reference proteome</keyword>
<dbReference type="InterPro" id="IPR006597">
    <property type="entry name" value="Sel1-like"/>
</dbReference>
<reference evidence="3 4" key="1">
    <citation type="journal article" date="2013" name="Int. J. Syst. Evol. Microbiol.">
        <title>Hoeflea suaedae sp. nov., an endophytic bacterium isolated from the root of the halophyte Suaeda maritima.</title>
        <authorList>
            <person name="Chung E.J."/>
            <person name="Park J.A."/>
            <person name="Pramanik P."/>
            <person name="Bibi F."/>
            <person name="Jeon C.O."/>
            <person name="Chung Y.R."/>
        </authorList>
    </citation>
    <scope>NUCLEOTIDE SEQUENCE [LARGE SCALE GENOMIC DNA]</scope>
    <source>
        <strain evidence="3 4">YC6898</strain>
    </source>
</reference>
<sequence>MYGSRKNSYETGGRDATLDTLNRTIEGLEARIEGLLGRGEQQPAPWRTAPDAGRGDPLAEIRARQEQLSGRPTKPYAPRQGRPGPQRSHAASNQYADHRYAPRSSSQQAPQNEGLRHLAEAIAEMRRDLKNEIQDSLSRELGAIRHEVRDLTSSSRDIGLPDDLNTEIASLSARIERLGDSGQVDSLRLELDSMRSMIEGLAREDSIRSLESRWQSVEDQVSAIDMGGVRDDLVKLAYRIDDVREALSSIPASAVPGELENRIVEISRAIEELAHRSEIPADQLRQYFTAIGDRLDGITASVSHLQEQQQAYSFDPESFSVLEERINAITQKLGSLEVNNLASEMGGRLDQVASRLDRLADEDAVGRLDQRLAHLQSMLEDGSPHADSSIFPALSENIAVLSGKLDRVGRSADSNVGEQLADRLDDLVARIDALQQQQAAPQPAAEVPDAVIGRLEALIGRVEEKASRPIDPLPGFETFDARLSEIAARLDSQSAPAIAEMHFPGFDDLEARLSDISAKLDRAGAAPSGFDGDEALRNLEQQIASLSRQIASVPGVEGMERIDSRLGVIEEQLSTNDEYVIEAARQAAEAAIAAYSSRADLAGGQAAGNMEIITALADDLKALENLSRKSDERNLRAFQGVQETLLKIAERMEALQTSERATRQAVEAVSAKAAPAMPRADTRILDQMSVEEPEWETPAEGQGRRRVEADRSPAEAAAMAAAFAAGRKTGNVQSDEDEEGGKSFLAGLTSRIRSRKTGGEETSAEPRFTEDQTPPLEPSLELDEETANMPLEPGSGAPDINRILQKVRETQARGKEAGDTDGDKSQFLASARRAAMAAAAEAETLTKTKAGKSGKSAKAGISSRRRPILMAVGAVLLVVMSVPLLTDLLGGGDRNQGPVVAQAPAIVQADPAMGYVAGNQSLKTLAGDESQIAAADGSNVRVVDDRDSGLPADAPVMSDMNSEPLVIEHVSSDPALGSNPSAAGGETEMASLGQTLGQDGADIADPVIEIDPELKADLDALPQGILSPELRRAAEEVNPVAFFEIGARFTEGRGAAIDLAKAVTWYERAADLGHAPSQYRLANFYEKGSGVPRDLDAAKKWYQLAAEQGNASAMHNLAVLYATAGAAPDFDSAANWFEKAADLGVRDSQVNLAILYARGDGVTRDLEQSYKWFAIAASEGDKDAASKRDEVFNALRPEQTERARELVAAWKVAPLNEAANAVDVPATWGGTETVTATVDMSKAIRNIQAILLNNGYDAGKPDGIMGRKTVAAIKEFQKAEGMEPDGEVTDQLVRKLLERNN</sequence>
<feature type="compositionally biased region" description="Basic and acidic residues" evidence="1">
    <location>
        <begin position="53"/>
        <end position="65"/>
    </location>
</feature>
<evidence type="ECO:0000256" key="1">
    <source>
        <dbReference type="SAM" id="MobiDB-lite"/>
    </source>
</evidence>
<feature type="region of interest" description="Disordered" evidence="1">
    <location>
        <begin position="689"/>
        <end position="778"/>
    </location>
</feature>
<dbReference type="SMART" id="SM00671">
    <property type="entry name" value="SEL1"/>
    <property type="match status" value="4"/>
</dbReference>
<protein>
    <recommendedName>
        <fullName evidence="2">Peptidoglycan binding-like domain-containing protein</fullName>
    </recommendedName>
</protein>
<dbReference type="PANTHER" id="PTHR43628">
    <property type="entry name" value="ACTIVATOR OF C KINASE PROTEIN 1-RELATED"/>
    <property type="match status" value="1"/>
</dbReference>
<dbReference type="SUPFAM" id="SSF81901">
    <property type="entry name" value="HCP-like"/>
    <property type="match status" value="1"/>
</dbReference>
<dbReference type="RefSeq" id="WP_133283031.1">
    <property type="nucleotide sequence ID" value="NZ_SMSI01000001.1"/>
</dbReference>
<dbReference type="Gene3D" id="1.10.101.10">
    <property type="entry name" value="PGBD-like superfamily/PGBD"/>
    <property type="match status" value="1"/>
</dbReference>
<organism evidence="3 4">
    <name type="scientific">Pseudohoeflea suaedae</name>
    <dbReference type="NCBI Taxonomy" id="877384"/>
    <lineage>
        <taxon>Bacteria</taxon>
        <taxon>Pseudomonadati</taxon>
        <taxon>Pseudomonadota</taxon>
        <taxon>Alphaproteobacteria</taxon>
        <taxon>Hyphomicrobiales</taxon>
        <taxon>Rhizobiaceae</taxon>
        <taxon>Pseudohoeflea</taxon>
    </lineage>
</organism>
<feature type="compositionally biased region" description="Basic and acidic residues" evidence="1">
    <location>
        <begin position="702"/>
        <end position="713"/>
    </location>
</feature>
<dbReference type="InterPro" id="IPR011990">
    <property type="entry name" value="TPR-like_helical_dom_sf"/>
</dbReference>
<dbReference type="InterPro" id="IPR036366">
    <property type="entry name" value="PGBDSf"/>
</dbReference>
<dbReference type="InterPro" id="IPR002477">
    <property type="entry name" value="Peptidoglycan-bd-like"/>
</dbReference>
<dbReference type="Gene3D" id="1.25.40.10">
    <property type="entry name" value="Tetratricopeptide repeat domain"/>
    <property type="match status" value="1"/>
</dbReference>
<proteinExistence type="predicted"/>
<feature type="region of interest" description="Disordered" evidence="1">
    <location>
        <begin position="33"/>
        <end position="93"/>
    </location>
</feature>
<feature type="domain" description="Peptidoglycan binding-like" evidence="2">
    <location>
        <begin position="1243"/>
        <end position="1296"/>
    </location>
</feature>
<evidence type="ECO:0000313" key="3">
    <source>
        <dbReference type="EMBL" id="TDH38197.1"/>
    </source>
</evidence>
<accession>A0A4R5PNQ1</accession>
<dbReference type="InterPro" id="IPR036365">
    <property type="entry name" value="PGBD-like_sf"/>
</dbReference>
<feature type="compositionally biased region" description="Low complexity" evidence="1">
    <location>
        <begin position="714"/>
        <end position="725"/>
    </location>
</feature>
<evidence type="ECO:0000313" key="4">
    <source>
        <dbReference type="Proteomes" id="UP000295131"/>
    </source>
</evidence>
<comment type="caution">
    <text evidence="3">The sequence shown here is derived from an EMBL/GenBank/DDBJ whole genome shotgun (WGS) entry which is preliminary data.</text>
</comment>
<dbReference type="Proteomes" id="UP000295131">
    <property type="component" value="Unassembled WGS sequence"/>
</dbReference>
<name>A0A4R5PNQ1_9HYPH</name>
<dbReference type="OrthoDB" id="5295703at2"/>
<dbReference type="Gene3D" id="1.20.1270.70">
    <property type="entry name" value="Designed single chain three-helix bundle"/>
    <property type="match status" value="1"/>
</dbReference>
<evidence type="ECO:0000259" key="2">
    <source>
        <dbReference type="Pfam" id="PF01471"/>
    </source>
</evidence>
<dbReference type="InterPro" id="IPR052945">
    <property type="entry name" value="Mitotic_Regulator"/>
</dbReference>
<dbReference type="EMBL" id="SMSI01000001">
    <property type="protein sequence ID" value="TDH38197.1"/>
    <property type="molecule type" value="Genomic_DNA"/>
</dbReference>